<gene>
    <name evidence="9" type="ORF">GCM10017621_01710</name>
</gene>
<name>A0A9W6IIP8_9PROT</name>
<evidence type="ECO:0000256" key="1">
    <source>
        <dbReference type="ARBA" id="ARBA00004651"/>
    </source>
</evidence>
<dbReference type="Pfam" id="PF04066">
    <property type="entry name" value="MrpF_PhaF"/>
    <property type="match status" value="1"/>
</dbReference>
<evidence type="ECO:0000256" key="7">
    <source>
        <dbReference type="ARBA" id="ARBA00023136"/>
    </source>
</evidence>
<keyword evidence="4" id="KW-1003">Cell membrane</keyword>
<keyword evidence="6 8" id="KW-1133">Transmembrane helix</keyword>
<dbReference type="GO" id="GO:0005886">
    <property type="term" value="C:plasma membrane"/>
    <property type="evidence" value="ECO:0007669"/>
    <property type="project" value="UniProtKB-SubCell"/>
</dbReference>
<proteinExistence type="inferred from homology"/>
<keyword evidence="10" id="KW-1185">Reference proteome</keyword>
<reference evidence="9" key="1">
    <citation type="journal article" date="2014" name="Int. J. Syst. Evol. Microbiol.">
        <title>Complete genome sequence of Corynebacterium casei LMG S-19264T (=DSM 44701T), isolated from a smear-ripened cheese.</title>
        <authorList>
            <consortium name="US DOE Joint Genome Institute (JGI-PGF)"/>
            <person name="Walter F."/>
            <person name="Albersmeier A."/>
            <person name="Kalinowski J."/>
            <person name="Ruckert C."/>
        </authorList>
    </citation>
    <scope>NUCLEOTIDE SEQUENCE</scope>
    <source>
        <strain evidence="9">VKM B-1513</strain>
    </source>
</reference>
<keyword evidence="5 8" id="KW-0812">Transmembrane</keyword>
<evidence type="ECO:0000256" key="4">
    <source>
        <dbReference type="ARBA" id="ARBA00022475"/>
    </source>
</evidence>
<sequence>MMEWVNFIIALGMAGAMAIMLARLFAGPTLYDRVLAANSFGTKTVLFLLVFSAIAGRQDAIDIALLYALINFVATIAILKFFRYRSLEIALAQMSLRKALDGEYEK</sequence>
<protein>
    <recommendedName>
        <fullName evidence="11">Cation:proton antiporter</fullName>
    </recommendedName>
</protein>
<dbReference type="RefSeq" id="WP_271185062.1">
    <property type="nucleotide sequence ID" value="NZ_BSFE01000001.1"/>
</dbReference>
<evidence type="ECO:0000256" key="2">
    <source>
        <dbReference type="ARBA" id="ARBA00009212"/>
    </source>
</evidence>
<feature type="transmembrane region" description="Helical" evidence="8">
    <location>
        <begin position="35"/>
        <end position="55"/>
    </location>
</feature>
<evidence type="ECO:0000256" key="3">
    <source>
        <dbReference type="ARBA" id="ARBA00022448"/>
    </source>
</evidence>
<evidence type="ECO:0000313" key="10">
    <source>
        <dbReference type="Proteomes" id="UP001143486"/>
    </source>
</evidence>
<dbReference type="PANTHER" id="PTHR34702:SF1">
    <property type="entry name" value="NA(+)_H(+) ANTIPORTER SUBUNIT F"/>
    <property type="match status" value="1"/>
</dbReference>
<feature type="transmembrane region" description="Helical" evidence="8">
    <location>
        <begin position="6"/>
        <end position="26"/>
    </location>
</feature>
<evidence type="ECO:0000256" key="6">
    <source>
        <dbReference type="ARBA" id="ARBA00022989"/>
    </source>
</evidence>
<comment type="caution">
    <text evidence="9">The sequence shown here is derived from an EMBL/GenBank/DDBJ whole genome shotgun (WGS) entry which is preliminary data.</text>
</comment>
<evidence type="ECO:0008006" key="11">
    <source>
        <dbReference type="Google" id="ProtNLM"/>
    </source>
</evidence>
<evidence type="ECO:0000313" key="9">
    <source>
        <dbReference type="EMBL" id="GLK50663.1"/>
    </source>
</evidence>
<reference evidence="9" key="2">
    <citation type="submission" date="2023-01" db="EMBL/GenBank/DDBJ databases">
        <authorList>
            <person name="Sun Q."/>
            <person name="Evtushenko L."/>
        </authorList>
    </citation>
    <scope>NUCLEOTIDE SEQUENCE</scope>
    <source>
        <strain evidence="9">VKM B-1513</strain>
    </source>
</reference>
<dbReference type="InterPro" id="IPR007208">
    <property type="entry name" value="MrpF/PhaF-like"/>
</dbReference>
<accession>A0A9W6IIP8</accession>
<keyword evidence="7 8" id="KW-0472">Membrane</keyword>
<keyword evidence="3" id="KW-0813">Transport</keyword>
<comment type="similarity">
    <text evidence="2">Belongs to the CPA3 antiporters (TC 2.A.63) subunit F family.</text>
</comment>
<comment type="subcellular location">
    <subcellularLocation>
        <location evidence="1">Cell membrane</location>
        <topology evidence="1">Multi-pass membrane protein</topology>
    </subcellularLocation>
</comment>
<dbReference type="GO" id="GO:0015385">
    <property type="term" value="F:sodium:proton antiporter activity"/>
    <property type="evidence" value="ECO:0007669"/>
    <property type="project" value="TreeGrafter"/>
</dbReference>
<dbReference type="PANTHER" id="PTHR34702">
    <property type="entry name" value="NA(+)/H(+) ANTIPORTER SUBUNIT F1"/>
    <property type="match status" value="1"/>
</dbReference>
<evidence type="ECO:0000256" key="8">
    <source>
        <dbReference type="SAM" id="Phobius"/>
    </source>
</evidence>
<dbReference type="EMBL" id="BSFE01000001">
    <property type="protein sequence ID" value="GLK50663.1"/>
    <property type="molecule type" value="Genomic_DNA"/>
</dbReference>
<organism evidence="9 10">
    <name type="scientific">Maricaulis virginensis</name>
    <dbReference type="NCBI Taxonomy" id="144022"/>
    <lineage>
        <taxon>Bacteria</taxon>
        <taxon>Pseudomonadati</taxon>
        <taxon>Pseudomonadota</taxon>
        <taxon>Alphaproteobacteria</taxon>
        <taxon>Maricaulales</taxon>
        <taxon>Maricaulaceae</taxon>
        <taxon>Maricaulis</taxon>
    </lineage>
</organism>
<feature type="transmembrane region" description="Helical" evidence="8">
    <location>
        <begin position="61"/>
        <end position="82"/>
    </location>
</feature>
<evidence type="ECO:0000256" key="5">
    <source>
        <dbReference type="ARBA" id="ARBA00022692"/>
    </source>
</evidence>
<dbReference type="AlphaFoldDB" id="A0A9W6IIP8"/>
<dbReference type="Proteomes" id="UP001143486">
    <property type="component" value="Unassembled WGS sequence"/>
</dbReference>